<organism evidence="1 2">
    <name type="scientific">Mycena indigotica</name>
    <dbReference type="NCBI Taxonomy" id="2126181"/>
    <lineage>
        <taxon>Eukaryota</taxon>
        <taxon>Fungi</taxon>
        <taxon>Dikarya</taxon>
        <taxon>Basidiomycota</taxon>
        <taxon>Agaricomycotina</taxon>
        <taxon>Agaricomycetes</taxon>
        <taxon>Agaricomycetidae</taxon>
        <taxon>Agaricales</taxon>
        <taxon>Marasmiineae</taxon>
        <taxon>Mycenaceae</taxon>
        <taxon>Mycena</taxon>
    </lineage>
</organism>
<reference evidence="1" key="1">
    <citation type="submission" date="2020-05" db="EMBL/GenBank/DDBJ databases">
        <title>Mycena genomes resolve the evolution of fungal bioluminescence.</title>
        <authorList>
            <person name="Tsai I.J."/>
        </authorList>
    </citation>
    <scope>NUCLEOTIDE SEQUENCE</scope>
    <source>
        <strain evidence="1">171206Taipei</strain>
    </source>
</reference>
<comment type="caution">
    <text evidence="1">The sequence shown here is derived from an EMBL/GenBank/DDBJ whole genome shotgun (WGS) entry which is preliminary data.</text>
</comment>
<protein>
    <submittedName>
        <fullName evidence="1">Uncharacterized protein</fullName>
    </submittedName>
</protein>
<accession>A0A8H6WGS1</accession>
<keyword evidence="2" id="KW-1185">Reference proteome</keyword>
<dbReference type="AlphaFoldDB" id="A0A8H6WGS1"/>
<gene>
    <name evidence="1" type="ORF">MIND_00136800</name>
</gene>
<dbReference type="GeneID" id="59340815"/>
<dbReference type="RefSeq" id="XP_037226209.1">
    <property type="nucleotide sequence ID" value="XM_037358299.1"/>
</dbReference>
<dbReference type="Proteomes" id="UP000636479">
    <property type="component" value="Unassembled WGS sequence"/>
</dbReference>
<dbReference type="EMBL" id="JACAZF010000001">
    <property type="protein sequence ID" value="KAF7316186.1"/>
    <property type="molecule type" value="Genomic_DNA"/>
</dbReference>
<dbReference type="OrthoDB" id="5584477at2759"/>
<evidence type="ECO:0000313" key="1">
    <source>
        <dbReference type="EMBL" id="KAF7316186.1"/>
    </source>
</evidence>
<name>A0A8H6WGS1_9AGAR</name>
<proteinExistence type="predicted"/>
<evidence type="ECO:0000313" key="2">
    <source>
        <dbReference type="Proteomes" id="UP000636479"/>
    </source>
</evidence>
<sequence length="281" mass="31964">MLQDGTAVYPIEHRETQKGLNETTLQDPVKEQGVVRIAKNDPERKSIGIEWRNGRCRLDVPKPLRRRDHDHAAQAARVKKLIGMFNAGLTMDADDAFKWYQLKGPRNALRLATIEFMSLELSGAFTSRQPYLHSPVDDIYSHFFVAQWAAVFHRLPAEHDVDSISLNRLRTELSTQQAAATDKISGLAVHAPDVVKYGSFLCECGSLFKAWKARLSTLDTDYRGAIYKVTDLNKNNEELLKSLFMTYAYRGVADYMEVLAEWRLTKDDDLSDVESEPEPED</sequence>